<name>R0KXJ8_NOSB1</name>
<evidence type="ECO:0000313" key="1">
    <source>
        <dbReference type="EMBL" id="EOB14922.1"/>
    </source>
</evidence>
<dbReference type="Proteomes" id="UP000016927">
    <property type="component" value="Unassembled WGS sequence"/>
</dbReference>
<dbReference type="VEuPathDB" id="MicrosporidiaDB:NBO_12g0028"/>
<accession>R0KXJ8</accession>
<keyword evidence="2" id="KW-1185">Reference proteome</keyword>
<gene>
    <name evidence="1" type="ORF">NBO_12g0028</name>
</gene>
<evidence type="ECO:0000313" key="2">
    <source>
        <dbReference type="Proteomes" id="UP000016927"/>
    </source>
</evidence>
<organism evidence="1 2">
    <name type="scientific">Nosema bombycis (strain CQ1 / CVCC 102059)</name>
    <name type="common">Microsporidian parasite</name>
    <name type="synonym">Pebrine of silkworm</name>
    <dbReference type="NCBI Taxonomy" id="578461"/>
    <lineage>
        <taxon>Eukaryota</taxon>
        <taxon>Fungi</taxon>
        <taxon>Fungi incertae sedis</taxon>
        <taxon>Microsporidia</taxon>
        <taxon>Nosematidae</taxon>
        <taxon>Nosema</taxon>
    </lineage>
</organism>
<dbReference type="EMBL" id="KB908920">
    <property type="protein sequence ID" value="EOB14922.1"/>
    <property type="molecule type" value="Genomic_DNA"/>
</dbReference>
<protein>
    <submittedName>
        <fullName evidence="1">Uncharacterized protein</fullName>
    </submittedName>
</protein>
<sequence length="181" mass="21759">MKIYKYVTRIPELTALSTLFSSRSHNKSIILLIQINLFVENIQIKNRSLVLCLIFKAFKSFYGESYDDIFYFSNYKLVCNDLKHDFHYYLWQLDASKRNYLKRRFFDECYPCQTDYFFFKAIFLINIDQFIFFIKYFKISPEHCQGFYDFSKKAIKSGECIDLLSKELFSHIETLIKAVTS</sequence>
<reference evidence="1 2" key="1">
    <citation type="journal article" date="2013" name="BMC Genomics">
        <title>Comparative genomics of parasitic silkworm microsporidia reveal an association between genome expansion and host adaptation.</title>
        <authorList>
            <person name="Pan G."/>
            <person name="Xu J."/>
            <person name="Li T."/>
            <person name="Xia Q."/>
            <person name="Liu S.L."/>
            <person name="Zhang G."/>
            <person name="Li S."/>
            <person name="Li C."/>
            <person name="Liu H."/>
            <person name="Yang L."/>
            <person name="Liu T."/>
            <person name="Zhang X."/>
            <person name="Wu Z."/>
            <person name="Fan W."/>
            <person name="Dang X."/>
            <person name="Xiang H."/>
            <person name="Tao M."/>
            <person name="Li Y."/>
            <person name="Hu J."/>
            <person name="Li Z."/>
            <person name="Lin L."/>
            <person name="Luo J."/>
            <person name="Geng L."/>
            <person name="Wang L."/>
            <person name="Long M."/>
            <person name="Wan Y."/>
            <person name="He N."/>
            <person name="Zhang Z."/>
            <person name="Lu C."/>
            <person name="Keeling P.J."/>
            <person name="Wang J."/>
            <person name="Xiang Z."/>
            <person name="Zhou Z."/>
        </authorList>
    </citation>
    <scope>NUCLEOTIDE SEQUENCE [LARGE SCALE GENOMIC DNA]</scope>
    <source>
        <strain evidence="2">CQ1 / CVCC 102059</strain>
    </source>
</reference>
<proteinExistence type="predicted"/>
<dbReference type="AlphaFoldDB" id="R0KXJ8"/>
<dbReference type="HOGENOM" id="CLU_1489411_0_0_1"/>